<organism evidence="1">
    <name type="scientific">Heteroscytonema crispum UCFS15</name>
    <dbReference type="NCBI Taxonomy" id="1123969"/>
    <lineage>
        <taxon>Bacteria</taxon>
        <taxon>Bacillati</taxon>
        <taxon>Cyanobacteriota</taxon>
        <taxon>Cyanophyceae</taxon>
        <taxon>Nostocales</taxon>
        <taxon>Heteroscytonemataceae</taxon>
        <taxon>Heteroscytonema</taxon>
    </lineage>
</organism>
<dbReference type="AlphaFoldDB" id="A0A3G2KSQ0"/>
<reference evidence="1" key="1">
    <citation type="journal article" date="2018" name="ACS Chem. Biol.">
        <title>Insertions within the Saxitoxin Biosynthetic Gene Cluster Result in Differential Toxin Profiles.</title>
        <authorList>
            <person name="Cullen A."/>
            <person name="D'Agostino P.M."/>
            <person name="Mazmouz R."/>
            <person name="Pickford R."/>
            <person name="Wood S."/>
            <person name="Neilan B.A."/>
        </authorList>
    </citation>
    <scope>NUCLEOTIDE SEQUENCE</scope>
    <source>
        <strain evidence="1">CAWBG72</strain>
    </source>
</reference>
<accession>A0A3G2KSQ0</accession>
<dbReference type="EMBL" id="MH341392">
    <property type="protein sequence ID" value="AYN62337.1"/>
    <property type="molecule type" value="Genomic_DNA"/>
</dbReference>
<proteinExistence type="predicted"/>
<protein>
    <submittedName>
        <fullName evidence="1">Uncharacterized protein</fullName>
    </submittedName>
</protein>
<evidence type="ECO:0000313" key="1">
    <source>
        <dbReference type="EMBL" id="AYN62337.1"/>
    </source>
</evidence>
<name>A0A3G2KSQ0_9CYAN</name>
<sequence>MPVQITQTDIIAMNALLKKGDRGGAYLYYYNLIKDVDREAVSQILIQAQITTYSGFFGGAAMIGNAIAKNSNPDKYPAEGLDKFSSDIVQGLIDAIAKELSANQDGVLTKEQIQLADHGVWENKYKMGDYFPGNIQIVAQDPTVLATPGTLAAVLAGSQLLLGAKIGNEKSKFSGSAYERIETTDYIAIRERSSNKIVCNLKDKVTVFKE</sequence>